<reference evidence="6 7" key="1">
    <citation type="submission" date="2024-05" db="EMBL/GenBank/DDBJ databases">
        <title>A draft genome resource for the thread blight pathogen Marasmius tenuissimus strain MS-2.</title>
        <authorList>
            <person name="Yulfo-Soto G.E."/>
            <person name="Baruah I.K."/>
            <person name="Amoako-Attah I."/>
            <person name="Bukari Y."/>
            <person name="Meinhardt L.W."/>
            <person name="Bailey B.A."/>
            <person name="Cohen S.P."/>
        </authorList>
    </citation>
    <scope>NUCLEOTIDE SEQUENCE [LARGE SCALE GENOMIC DNA]</scope>
    <source>
        <strain evidence="6 7">MS-2</strain>
    </source>
</reference>
<name>A0ABR3A358_9AGAR</name>
<evidence type="ECO:0000259" key="5">
    <source>
        <dbReference type="Pfam" id="PF00732"/>
    </source>
</evidence>
<comment type="cofactor">
    <cofactor evidence="1">
        <name>FAD</name>
        <dbReference type="ChEBI" id="CHEBI:57692"/>
    </cofactor>
</comment>
<evidence type="ECO:0000256" key="3">
    <source>
        <dbReference type="ARBA" id="ARBA00022630"/>
    </source>
</evidence>
<dbReference type="PANTHER" id="PTHR11552">
    <property type="entry name" value="GLUCOSE-METHANOL-CHOLINE GMC OXIDOREDUCTASE"/>
    <property type="match status" value="1"/>
</dbReference>
<comment type="similarity">
    <text evidence="2">Belongs to the GMC oxidoreductase family.</text>
</comment>
<evidence type="ECO:0000256" key="2">
    <source>
        <dbReference type="ARBA" id="ARBA00010790"/>
    </source>
</evidence>
<dbReference type="InterPro" id="IPR036188">
    <property type="entry name" value="FAD/NAD-bd_sf"/>
</dbReference>
<keyword evidence="3" id="KW-0285">Flavoprotein</keyword>
<organism evidence="6 7">
    <name type="scientific">Marasmius tenuissimus</name>
    <dbReference type="NCBI Taxonomy" id="585030"/>
    <lineage>
        <taxon>Eukaryota</taxon>
        <taxon>Fungi</taxon>
        <taxon>Dikarya</taxon>
        <taxon>Basidiomycota</taxon>
        <taxon>Agaricomycotina</taxon>
        <taxon>Agaricomycetes</taxon>
        <taxon>Agaricomycetidae</taxon>
        <taxon>Agaricales</taxon>
        <taxon>Marasmiineae</taxon>
        <taxon>Marasmiaceae</taxon>
        <taxon>Marasmius</taxon>
    </lineage>
</organism>
<dbReference type="InterPro" id="IPR012132">
    <property type="entry name" value="GMC_OxRdtase"/>
</dbReference>
<keyword evidence="7" id="KW-1185">Reference proteome</keyword>
<proteinExistence type="inferred from homology"/>
<dbReference type="SUPFAM" id="SSF51905">
    <property type="entry name" value="FAD/NAD(P)-binding domain"/>
    <property type="match status" value="1"/>
</dbReference>
<feature type="domain" description="Glucose-methanol-choline oxidoreductase N-terminal" evidence="5">
    <location>
        <begin position="11"/>
        <end position="143"/>
    </location>
</feature>
<evidence type="ECO:0000313" key="7">
    <source>
        <dbReference type="Proteomes" id="UP001437256"/>
    </source>
</evidence>
<evidence type="ECO:0000256" key="4">
    <source>
        <dbReference type="ARBA" id="ARBA00022827"/>
    </source>
</evidence>
<evidence type="ECO:0000313" key="6">
    <source>
        <dbReference type="EMBL" id="KAL0067975.1"/>
    </source>
</evidence>
<dbReference type="PANTHER" id="PTHR11552:SF147">
    <property type="entry name" value="CHOLINE DEHYDROGENASE, MITOCHONDRIAL"/>
    <property type="match status" value="1"/>
</dbReference>
<evidence type="ECO:0000256" key="1">
    <source>
        <dbReference type="ARBA" id="ARBA00001974"/>
    </source>
</evidence>
<dbReference type="Proteomes" id="UP001437256">
    <property type="component" value="Unassembled WGS sequence"/>
</dbReference>
<accession>A0ABR3A358</accession>
<comment type="caution">
    <text evidence="6">The sequence shown here is derived from an EMBL/GenBank/DDBJ whole genome shotgun (WGS) entry which is preliminary data.</text>
</comment>
<dbReference type="EMBL" id="JBBXMP010000021">
    <property type="protein sequence ID" value="KAL0067975.1"/>
    <property type="molecule type" value="Genomic_DNA"/>
</dbReference>
<dbReference type="Pfam" id="PF00732">
    <property type="entry name" value="GMC_oxred_N"/>
    <property type="match status" value="1"/>
</dbReference>
<dbReference type="InterPro" id="IPR000172">
    <property type="entry name" value="GMC_OxRdtase_N"/>
</dbReference>
<sequence>MIAFVQNAIGNGGRSSAATAYLVPALERPNLDVVINFRATKIFASRPSLDGEPVIDTVQVAQSESGYVQSELSGPRSGYLPLLRLGSRVNVTASREVILSARVFGTPQLLLLSGIGPKAELSEFDIPIVLVSPDVGKHLTDYPLPAIYYEVNSNHL</sequence>
<dbReference type="Gene3D" id="3.30.560.10">
    <property type="entry name" value="Glucose Oxidase, domain 3"/>
    <property type="match status" value="1"/>
</dbReference>
<protein>
    <recommendedName>
        <fullName evidence="5">Glucose-methanol-choline oxidoreductase N-terminal domain-containing protein</fullName>
    </recommendedName>
</protein>
<keyword evidence="4" id="KW-0274">FAD</keyword>
<dbReference type="Gene3D" id="3.50.50.60">
    <property type="entry name" value="FAD/NAD(P)-binding domain"/>
    <property type="match status" value="1"/>
</dbReference>
<gene>
    <name evidence="6" type="ORF">AAF712_004878</name>
</gene>